<dbReference type="AlphaFoldDB" id="A0A1I2A735"/>
<dbReference type="GO" id="GO:0000976">
    <property type="term" value="F:transcription cis-regulatory region binding"/>
    <property type="evidence" value="ECO:0007669"/>
    <property type="project" value="TreeGrafter"/>
</dbReference>
<dbReference type="Proteomes" id="UP000198589">
    <property type="component" value="Unassembled WGS sequence"/>
</dbReference>
<evidence type="ECO:0000256" key="2">
    <source>
        <dbReference type="ARBA" id="ARBA00023015"/>
    </source>
</evidence>
<evidence type="ECO:0000256" key="4">
    <source>
        <dbReference type="ARBA" id="ARBA00023163"/>
    </source>
</evidence>
<dbReference type="STRING" id="1798228.SAMN05216574_103248"/>
<evidence type="ECO:0000256" key="1">
    <source>
        <dbReference type="ARBA" id="ARBA00022491"/>
    </source>
</evidence>
<dbReference type="PRINTS" id="PR00455">
    <property type="entry name" value="HTHTETR"/>
</dbReference>
<feature type="DNA-binding region" description="H-T-H motif" evidence="5">
    <location>
        <begin position="44"/>
        <end position="63"/>
    </location>
</feature>
<dbReference type="SUPFAM" id="SSF46689">
    <property type="entry name" value="Homeodomain-like"/>
    <property type="match status" value="1"/>
</dbReference>
<keyword evidence="3 5" id="KW-0238">DNA-binding</keyword>
<keyword evidence="1" id="KW-0678">Repressor</keyword>
<dbReference type="PANTHER" id="PTHR30055:SF175">
    <property type="entry name" value="HTH-TYPE TRANSCRIPTIONAL REPRESSOR KSTR2"/>
    <property type="match status" value="1"/>
</dbReference>
<keyword evidence="4" id="KW-0804">Transcription</keyword>
<feature type="region of interest" description="Disordered" evidence="6">
    <location>
        <begin position="1"/>
        <end position="23"/>
    </location>
</feature>
<organism evidence="8 9">
    <name type="scientific">Blastococcus tunisiensis</name>
    <dbReference type="NCBI Taxonomy" id="1798228"/>
    <lineage>
        <taxon>Bacteria</taxon>
        <taxon>Bacillati</taxon>
        <taxon>Actinomycetota</taxon>
        <taxon>Actinomycetes</taxon>
        <taxon>Geodermatophilales</taxon>
        <taxon>Geodermatophilaceae</taxon>
        <taxon>Blastococcus</taxon>
    </lineage>
</organism>
<dbReference type="InterPro" id="IPR001647">
    <property type="entry name" value="HTH_TetR"/>
</dbReference>
<accession>A0A1I2A735</accession>
<dbReference type="SUPFAM" id="SSF48498">
    <property type="entry name" value="Tetracyclin repressor-like, C-terminal domain"/>
    <property type="match status" value="1"/>
</dbReference>
<dbReference type="Pfam" id="PF00440">
    <property type="entry name" value="TetR_N"/>
    <property type="match status" value="1"/>
</dbReference>
<dbReference type="InterPro" id="IPR009057">
    <property type="entry name" value="Homeodomain-like_sf"/>
</dbReference>
<dbReference type="PROSITE" id="PS50977">
    <property type="entry name" value="HTH_TETR_2"/>
    <property type="match status" value="1"/>
</dbReference>
<dbReference type="PANTHER" id="PTHR30055">
    <property type="entry name" value="HTH-TYPE TRANSCRIPTIONAL REGULATOR RUTR"/>
    <property type="match status" value="1"/>
</dbReference>
<evidence type="ECO:0000259" key="7">
    <source>
        <dbReference type="PROSITE" id="PS50977"/>
    </source>
</evidence>
<proteinExistence type="predicted"/>
<evidence type="ECO:0000313" key="9">
    <source>
        <dbReference type="Proteomes" id="UP000198589"/>
    </source>
</evidence>
<keyword evidence="9" id="KW-1185">Reference proteome</keyword>
<evidence type="ECO:0000256" key="3">
    <source>
        <dbReference type="ARBA" id="ARBA00023125"/>
    </source>
</evidence>
<dbReference type="GO" id="GO:0003700">
    <property type="term" value="F:DNA-binding transcription factor activity"/>
    <property type="evidence" value="ECO:0007669"/>
    <property type="project" value="TreeGrafter"/>
</dbReference>
<dbReference type="Pfam" id="PF17932">
    <property type="entry name" value="TetR_C_24"/>
    <property type="match status" value="1"/>
</dbReference>
<dbReference type="EMBL" id="FOND01000003">
    <property type="protein sequence ID" value="SFE39865.1"/>
    <property type="molecule type" value="Genomic_DNA"/>
</dbReference>
<evidence type="ECO:0000313" key="8">
    <source>
        <dbReference type="EMBL" id="SFE39865.1"/>
    </source>
</evidence>
<protein>
    <submittedName>
        <fullName evidence="8">DNA-binding transcriptional regulator, AcrR family</fullName>
    </submittedName>
</protein>
<dbReference type="InterPro" id="IPR041490">
    <property type="entry name" value="KstR2_TetR_C"/>
</dbReference>
<dbReference type="Gene3D" id="1.10.357.10">
    <property type="entry name" value="Tetracycline Repressor, domain 2"/>
    <property type="match status" value="1"/>
</dbReference>
<dbReference type="Gene3D" id="1.10.10.60">
    <property type="entry name" value="Homeodomain-like"/>
    <property type="match status" value="1"/>
</dbReference>
<dbReference type="InterPro" id="IPR050109">
    <property type="entry name" value="HTH-type_TetR-like_transc_reg"/>
</dbReference>
<evidence type="ECO:0000256" key="5">
    <source>
        <dbReference type="PROSITE-ProRule" id="PRU00335"/>
    </source>
</evidence>
<dbReference type="InterPro" id="IPR036271">
    <property type="entry name" value="Tet_transcr_reg_TetR-rel_C_sf"/>
</dbReference>
<reference evidence="9" key="1">
    <citation type="submission" date="2016-10" db="EMBL/GenBank/DDBJ databases">
        <authorList>
            <person name="Varghese N."/>
            <person name="Submissions S."/>
        </authorList>
    </citation>
    <scope>NUCLEOTIDE SEQUENCE [LARGE SCALE GENOMIC DNA]</scope>
    <source>
        <strain evidence="9">DSM 46838</strain>
    </source>
</reference>
<sequence length="214" mass="23686">MSEDADAMSGIPVSKNRQHEETTGERILRVAAEKFAEKGYHGTGVAELGDAAGIKRGALYYHIGSKEDLLFRLSRRHVEEALARGRAVMANAVGAVGKFRLLVREHLRTLAERRSEVIVVMHEMHALTGERAVQLKALRSEYEELFATVLQEGVEEGAFRSADRIEVLGVLSMLNYTYVWLDPNGPVSVDEIADRLADLILHGVQLPQRDTPAA</sequence>
<evidence type="ECO:0000256" key="6">
    <source>
        <dbReference type="SAM" id="MobiDB-lite"/>
    </source>
</evidence>
<gene>
    <name evidence="8" type="ORF">SAMN05216574_103248</name>
</gene>
<feature type="domain" description="HTH tetR-type" evidence="7">
    <location>
        <begin position="21"/>
        <end position="81"/>
    </location>
</feature>
<keyword evidence="2" id="KW-0805">Transcription regulation</keyword>
<name>A0A1I2A735_9ACTN</name>
<dbReference type="RefSeq" id="WP_175527115.1">
    <property type="nucleotide sequence ID" value="NZ_FOND01000003.1"/>
</dbReference>